<feature type="domain" description="RRM" evidence="5">
    <location>
        <begin position="346"/>
        <end position="423"/>
    </location>
</feature>
<gene>
    <name evidence="8" type="primary">LOC110776797</name>
</gene>
<feature type="compositionally biased region" description="Basic and acidic residues" evidence="4">
    <location>
        <begin position="58"/>
        <end position="77"/>
    </location>
</feature>
<evidence type="ECO:0000259" key="6">
    <source>
        <dbReference type="PROSITE" id="PS50158"/>
    </source>
</evidence>
<feature type="domain" description="RRM" evidence="5">
    <location>
        <begin position="442"/>
        <end position="518"/>
    </location>
</feature>
<feature type="domain" description="CCHC-type" evidence="6">
    <location>
        <begin position="598"/>
        <end position="613"/>
    </location>
</feature>
<dbReference type="SMART" id="SM00360">
    <property type="entry name" value="RRM"/>
    <property type="match status" value="2"/>
</dbReference>
<evidence type="ECO:0000313" key="7">
    <source>
        <dbReference type="Proteomes" id="UP000813463"/>
    </source>
</evidence>
<evidence type="ECO:0000256" key="2">
    <source>
        <dbReference type="PROSITE-ProRule" id="PRU00047"/>
    </source>
</evidence>
<dbReference type="Gene3D" id="3.30.70.330">
    <property type="match status" value="2"/>
</dbReference>
<keyword evidence="1 3" id="KW-0694">RNA-binding</keyword>
<feature type="compositionally biased region" description="Basic and acidic residues" evidence="4">
    <location>
        <begin position="278"/>
        <end position="289"/>
    </location>
</feature>
<dbReference type="InterPro" id="IPR035979">
    <property type="entry name" value="RBD_domain_sf"/>
</dbReference>
<proteinExistence type="predicted"/>
<dbReference type="InterPro" id="IPR034361">
    <property type="entry name" value="PHIP1_RRM1"/>
</dbReference>
<dbReference type="PROSITE" id="PS50102">
    <property type="entry name" value="RRM"/>
    <property type="match status" value="2"/>
</dbReference>
<feature type="compositionally biased region" description="Basic residues" evidence="4">
    <location>
        <begin position="290"/>
        <end position="304"/>
    </location>
</feature>
<dbReference type="GeneID" id="110776797"/>
<keyword evidence="2" id="KW-0479">Metal-binding</keyword>
<feature type="region of interest" description="Disordered" evidence="4">
    <location>
        <begin position="24"/>
        <end position="229"/>
    </location>
</feature>
<dbReference type="AlphaFoldDB" id="A0A9R0JJW3"/>
<evidence type="ECO:0000256" key="4">
    <source>
        <dbReference type="SAM" id="MobiDB-lite"/>
    </source>
</evidence>
<dbReference type="GO" id="GO:0043024">
    <property type="term" value="F:ribosomal small subunit binding"/>
    <property type="evidence" value="ECO:0000318"/>
    <property type="project" value="GO_Central"/>
</dbReference>
<dbReference type="KEGG" id="soe:110776797"/>
<dbReference type="PANTHER" id="PTHR23236">
    <property type="entry name" value="EUKARYOTIC TRANSLATION INITIATION FACTOR 4B/4H"/>
    <property type="match status" value="1"/>
</dbReference>
<keyword evidence="7" id="KW-1185">Reference proteome</keyword>
<dbReference type="GO" id="GO:0097010">
    <property type="term" value="P:eukaryotic translation initiation factor 4F complex assembly"/>
    <property type="evidence" value="ECO:0000318"/>
    <property type="project" value="GO_Central"/>
</dbReference>
<dbReference type="Pfam" id="PF00098">
    <property type="entry name" value="zf-CCHC"/>
    <property type="match status" value="1"/>
</dbReference>
<evidence type="ECO:0000256" key="3">
    <source>
        <dbReference type="PROSITE-ProRule" id="PRU00176"/>
    </source>
</evidence>
<dbReference type="RefSeq" id="XP_021837053.2">
    <property type="nucleotide sequence ID" value="XM_021981361.2"/>
</dbReference>
<dbReference type="PANTHER" id="PTHR23236:SF24">
    <property type="entry name" value="PHRAGMOPLASTIN INTERACTING PROTEIN 1"/>
    <property type="match status" value="1"/>
</dbReference>
<sequence length="620" mass="68730">MVLSNKKLKQQIRDKYAEILISKTPDSEIQANPETPKSLKQFLDSTIQKPRLSKREKRRESFPYGENKDTHVEEASRGKKRRREKIGGEDGGGVGLEVNEKGGQTQNLSNKKKKRKEKEKIDVGEKSGGDVEVGVKNGGGVELKENENGVETQNLRNKKKKSEEKEKIDVGEKSGGDVEVGVKDGGGVELKVNENGVETQNLSNKKKKSEEKEKIDVGEKSGGDVEMGVKDGGEVELGVNAIGVEGENLSIKKIRKKPRWKKNELGVRIRGDVEMSLKEGSDLSTEKRVPVKKKKKKKTKKSKSKAKIEDVENVENVEEKQSVVENVVIPEQIVAETSKGNDDDCKKVYIGGMPYSSSEDDVWNYFDHCGTITDIDFMKFPDTGKFRGIAIISFKTEEEAKKALALDGSDMDGLFLKIQPYKATRTTKPSSEFTPPVIEGYNRIYAGNLSWDITEDDLRKMFSDCTIASIRFGEDKETGEFKGYAHVDFSDSDSLTKALKLDQKLVCGRPVKISRAVPGKLAIKNPGYVPATPTVKPQEDNSGVMPPADKPEEKYSEVVPPVVKPVENYYNEVMLPAVQQPQENTSGVSSGKLKRRTCYECGERGHISSACPKKQATETS</sequence>
<accession>A0A9R0JJW3</accession>
<dbReference type="CDD" id="cd12271">
    <property type="entry name" value="RRM1_PHIP1"/>
    <property type="match status" value="1"/>
</dbReference>
<dbReference type="InterPro" id="IPR001878">
    <property type="entry name" value="Znf_CCHC"/>
</dbReference>
<reference evidence="8" key="2">
    <citation type="submission" date="2025-08" db="UniProtKB">
        <authorList>
            <consortium name="RefSeq"/>
        </authorList>
    </citation>
    <scope>IDENTIFICATION</scope>
    <source>
        <tissue evidence="8">Leaf</tissue>
    </source>
</reference>
<dbReference type="GO" id="GO:0034057">
    <property type="term" value="F:RNA strand-exchange activity"/>
    <property type="evidence" value="ECO:0000318"/>
    <property type="project" value="GO_Central"/>
</dbReference>
<feature type="compositionally biased region" description="Basic and acidic residues" evidence="4">
    <location>
        <begin position="208"/>
        <end position="229"/>
    </location>
</feature>
<feature type="compositionally biased region" description="Basic and acidic residues" evidence="4">
    <location>
        <begin position="161"/>
        <end position="182"/>
    </location>
</feature>
<organism evidence="7 8">
    <name type="scientific">Spinacia oleracea</name>
    <name type="common">Spinach</name>
    <dbReference type="NCBI Taxonomy" id="3562"/>
    <lineage>
        <taxon>Eukaryota</taxon>
        <taxon>Viridiplantae</taxon>
        <taxon>Streptophyta</taxon>
        <taxon>Embryophyta</taxon>
        <taxon>Tracheophyta</taxon>
        <taxon>Spermatophyta</taxon>
        <taxon>Magnoliopsida</taxon>
        <taxon>eudicotyledons</taxon>
        <taxon>Gunneridae</taxon>
        <taxon>Pentapetalae</taxon>
        <taxon>Caryophyllales</taxon>
        <taxon>Chenopodiaceae</taxon>
        <taxon>Chenopodioideae</taxon>
        <taxon>Anserineae</taxon>
        <taxon>Spinacia</taxon>
    </lineage>
</organism>
<feature type="region of interest" description="Disordered" evidence="4">
    <location>
        <begin position="278"/>
        <end position="304"/>
    </location>
</feature>
<dbReference type="Proteomes" id="UP000813463">
    <property type="component" value="Chromosome 1"/>
</dbReference>
<keyword evidence="2" id="KW-0863">Zinc-finger</keyword>
<dbReference type="InterPro" id="IPR036875">
    <property type="entry name" value="Znf_CCHC_sf"/>
</dbReference>
<dbReference type="Pfam" id="PF00076">
    <property type="entry name" value="RRM_1"/>
    <property type="match status" value="2"/>
</dbReference>
<evidence type="ECO:0000256" key="1">
    <source>
        <dbReference type="ARBA" id="ARBA00022884"/>
    </source>
</evidence>
<dbReference type="SUPFAM" id="SSF57756">
    <property type="entry name" value="Retrovirus zinc finger-like domains"/>
    <property type="match status" value="1"/>
</dbReference>
<dbReference type="SMART" id="SM00343">
    <property type="entry name" value="ZnF_C2HC"/>
    <property type="match status" value="1"/>
</dbReference>
<dbReference type="GO" id="GO:0033592">
    <property type="term" value="F:RNA strand annealing activity"/>
    <property type="evidence" value="ECO:0000318"/>
    <property type="project" value="GO_Central"/>
</dbReference>
<dbReference type="InterPro" id="IPR000504">
    <property type="entry name" value="RRM_dom"/>
</dbReference>
<dbReference type="GO" id="GO:0001731">
    <property type="term" value="P:formation of translation preinitiation complex"/>
    <property type="evidence" value="ECO:0000318"/>
    <property type="project" value="GO_Central"/>
</dbReference>
<dbReference type="InterPro" id="IPR012677">
    <property type="entry name" value="Nucleotide-bd_a/b_plait_sf"/>
</dbReference>
<dbReference type="GO" id="GO:0008270">
    <property type="term" value="F:zinc ion binding"/>
    <property type="evidence" value="ECO:0007669"/>
    <property type="project" value="UniProtKB-KW"/>
</dbReference>
<feature type="compositionally biased region" description="Basic and acidic residues" evidence="4">
    <location>
        <begin position="118"/>
        <end position="129"/>
    </location>
</feature>
<feature type="region of interest" description="Disordered" evidence="4">
    <location>
        <begin position="526"/>
        <end position="556"/>
    </location>
</feature>
<dbReference type="Gene3D" id="4.10.60.10">
    <property type="entry name" value="Zinc finger, CCHC-type"/>
    <property type="match status" value="1"/>
</dbReference>
<dbReference type="SUPFAM" id="SSF54928">
    <property type="entry name" value="RNA-binding domain, RBD"/>
    <property type="match status" value="2"/>
</dbReference>
<name>A0A9R0JJW3_SPIOL</name>
<evidence type="ECO:0000259" key="5">
    <source>
        <dbReference type="PROSITE" id="PS50102"/>
    </source>
</evidence>
<reference evidence="7" key="1">
    <citation type="journal article" date="2021" name="Nat. Commun.">
        <title>Genomic analyses provide insights into spinach domestication and the genetic basis of agronomic traits.</title>
        <authorList>
            <person name="Cai X."/>
            <person name="Sun X."/>
            <person name="Xu C."/>
            <person name="Sun H."/>
            <person name="Wang X."/>
            <person name="Ge C."/>
            <person name="Zhang Z."/>
            <person name="Wang Q."/>
            <person name="Fei Z."/>
            <person name="Jiao C."/>
            <person name="Wang Q."/>
        </authorList>
    </citation>
    <scope>NUCLEOTIDE SEQUENCE [LARGE SCALE GENOMIC DNA]</scope>
    <source>
        <strain evidence="7">cv. Varoflay</strain>
    </source>
</reference>
<evidence type="ECO:0000313" key="8">
    <source>
        <dbReference type="RefSeq" id="XP_021837053.2"/>
    </source>
</evidence>
<keyword evidence="2" id="KW-0862">Zinc</keyword>
<dbReference type="PROSITE" id="PS50158">
    <property type="entry name" value="ZF_CCHC"/>
    <property type="match status" value="1"/>
</dbReference>
<protein>
    <submittedName>
        <fullName evidence="8">Phragmoplastin interacting protein 1</fullName>
    </submittedName>
</protein>